<gene>
    <name evidence="4" type="ORF">HYH03_001276</name>
</gene>
<keyword evidence="5" id="KW-1185">Reference proteome</keyword>
<dbReference type="Proteomes" id="UP000612055">
    <property type="component" value="Unassembled WGS sequence"/>
</dbReference>
<dbReference type="EMBL" id="JAEHOE010000003">
    <property type="protein sequence ID" value="KAG2500498.1"/>
    <property type="molecule type" value="Genomic_DNA"/>
</dbReference>
<dbReference type="PANTHER" id="PTHR34203">
    <property type="entry name" value="METHYLTRANSFERASE, FKBM FAMILY PROTEIN"/>
    <property type="match status" value="1"/>
</dbReference>
<evidence type="ECO:0000313" key="4">
    <source>
        <dbReference type="EMBL" id="KAG2500498.1"/>
    </source>
</evidence>
<dbReference type="PROSITE" id="PS51257">
    <property type="entry name" value="PROKAR_LIPOPROTEIN"/>
    <property type="match status" value="1"/>
</dbReference>
<feature type="region of interest" description="Disordered" evidence="1">
    <location>
        <begin position="323"/>
        <end position="355"/>
    </location>
</feature>
<dbReference type="InterPro" id="IPR006342">
    <property type="entry name" value="FkbM_mtfrase"/>
</dbReference>
<proteinExistence type="predicted"/>
<name>A0A835YFY4_9CHLO</name>
<dbReference type="PANTHER" id="PTHR34203:SF13">
    <property type="entry name" value="EXPRESSED PROTEIN"/>
    <property type="match status" value="1"/>
</dbReference>
<evidence type="ECO:0000259" key="3">
    <source>
        <dbReference type="Pfam" id="PF05050"/>
    </source>
</evidence>
<feature type="domain" description="Methyltransferase FkbM" evidence="3">
    <location>
        <begin position="277"/>
        <end position="496"/>
    </location>
</feature>
<dbReference type="SUPFAM" id="SSF53335">
    <property type="entry name" value="S-adenosyl-L-methionine-dependent methyltransferases"/>
    <property type="match status" value="1"/>
</dbReference>
<accession>A0A835YFY4</accession>
<organism evidence="4 5">
    <name type="scientific">Edaphochlamys debaryana</name>
    <dbReference type="NCBI Taxonomy" id="47281"/>
    <lineage>
        <taxon>Eukaryota</taxon>
        <taxon>Viridiplantae</taxon>
        <taxon>Chlorophyta</taxon>
        <taxon>core chlorophytes</taxon>
        <taxon>Chlorophyceae</taxon>
        <taxon>CS clade</taxon>
        <taxon>Chlamydomonadales</taxon>
        <taxon>Chlamydomonadales incertae sedis</taxon>
        <taxon>Edaphochlamys</taxon>
    </lineage>
</organism>
<sequence length="705" mass="75732">MRRPGAGVALALLLACTSRQGLPGHRGGGGWGLTLAGAHADVDFDPSESVDSVFNPDPASAAKAAKEEVTGVGYAPLASAHGAGAHASVCSDTCRTAKNGICEDGAHVVRSRRAFDASTAGHGRAMPGGVLLGCDLGTDCSDCGPWRGPLPLFNAGPGVQGPIDWLKRQGVSVWARRVTVHPHFAIAYTNPKHDLDVSEQLERAGVVEMGIMRIFQKRLIDTCTRQRDLALGAELRALKAAAALKADPGNETVQLEMRTSMAHALKHRARSPPLVVDVGANFGYFTALAAALGCRVLAVEPVPRFLAFLHWTLAANALPARTWTEARPPRPPPAPPHAPPPPLGAGAGPGYTPPRRRPLVTVVERAVSDAAGGGNVTIHVPTKGIWGSASVQGLANSEDQEPQVVSVPTSRLDELVAEDVELLKVDVEGYEPMVFKSAHRLLDNHKVTDILLEYTPGLAEAWERYNQADPALMAKLPLTTDDAPRMVLALLRRGYKVAQLEDEFAKSGYAPDMRHPFPPLPEVTEKALLRDIADLERFRNYSKPNAGCPWPAELIGANAKWQEGRICYRPPEDSHPKGLRVMFNYNTNLYASKDPQHILIKGTVGLMEESQDEYTTWWSDSLHKHGVGHRECSYLPSNLLLRNRCKCTKPDICGTEEKVLVTALLEGRMPPPSGGGALGGGKAGLGAGGLNWALGRRLRSKRRGS</sequence>
<protein>
    <recommendedName>
        <fullName evidence="3">Methyltransferase FkbM domain-containing protein</fullName>
    </recommendedName>
</protein>
<dbReference type="InterPro" id="IPR052514">
    <property type="entry name" value="SAM-dependent_MTase"/>
</dbReference>
<feature type="compositionally biased region" description="Pro residues" evidence="1">
    <location>
        <begin position="329"/>
        <end position="343"/>
    </location>
</feature>
<dbReference type="AlphaFoldDB" id="A0A835YFY4"/>
<comment type="caution">
    <text evidence="4">The sequence shown here is derived from an EMBL/GenBank/DDBJ whole genome shotgun (WGS) entry which is preliminary data.</text>
</comment>
<feature type="signal peptide" evidence="2">
    <location>
        <begin position="1"/>
        <end position="21"/>
    </location>
</feature>
<evidence type="ECO:0000256" key="1">
    <source>
        <dbReference type="SAM" id="MobiDB-lite"/>
    </source>
</evidence>
<keyword evidence="2" id="KW-0732">Signal</keyword>
<feature type="chain" id="PRO_5032945739" description="Methyltransferase FkbM domain-containing protein" evidence="2">
    <location>
        <begin position="22"/>
        <end position="705"/>
    </location>
</feature>
<dbReference type="InterPro" id="IPR029063">
    <property type="entry name" value="SAM-dependent_MTases_sf"/>
</dbReference>
<dbReference type="Pfam" id="PF05050">
    <property type="entry name" value="Methyltransf_21"/>
    <property type="match status" value="1"/>
</dbReference>
<evidence type="ECO:0000256" key="2">
    <source>
        <dbReference type="SAM" id="SignalP"/>
    </source>
</evidence>
<dbReference type="Gene3D" id="3.40.50.150">
    <property type="entry name" value="Vaccinia Virus protein VP39"/>
    <property type="match status" value="1"/>
</dbReference>
<dbReference type="OrthoDB" id="538293at2759"/>
<reference evidence="4" key="1">
    <citation type="journal article" date="2020" name="bioRxiv">
        <title>Comparative genomics of Chlamydomonas.</title>
        <authorList>
            <person name="Craig R.J."/>
            <person name="Hasan A.R."/>
            <person name="Ness R.W."/>
            <person name="Keightley P.D."/>
        </authorList>
    </citation>
    <scope>NUCLEOTIDE SEQUENCE</scope>
    <source>
        <strain evidence="4">CCAP 11/70</strain>
    </source>
</reference>
<evidence type="ECO:0000313" key="5">
    <source>
        <dbReference type="Proteomes" id="UP000612055"/>
    </source>
</evidence>